<feature type="region of interest" description="Disordered" evidence="1">
    <location>
        <begin position="1"/>
        <end position="51"/>
    </location>
</feature>
<name>A0A3S5BRJ8_9PLAT</name>
<protein>
    <submittedName>
        <fullName evidence="2">Uncharacterized protein</fullName>
    </submittedName>
</protein>
<keyword evidence="3" id="KW-1185">Reference proteome</keyword>
<evidence type="ECO:0000313" key="2">
    <source>
        <dbReference type="EMBL" id="VEL36347.1"/>
    </source>
</evidence>
<evidence type="ECO:0000256" key="1">
    <source>
        <dbReference type="SAM" id="MobiDB-lite"/>
    </source>
</evidence>
<comment type="caution">
    <text evidence="2">The sequence shown here is derived from an EMBL/GenBank/DDBJ whole genome shotgun (WGS) entry which is preliminary data.</text>
</comment>
<sequence>MAPASPVLGRSAYHADQRPTRADQLGHQYRPALVESQPGNPLAKPSSEPKVYLPSAHAETNPRKPLLSTCPINPNVHYISSRLSVTAPKVSWAKGWLDFISSESESGPSSLEYAQARPDATTLPDQPTGPVFIMSDKQDTSCCNVSRKESGELSLTHTHTYTYSRRSHRAPTCACISRTRLSVDLDASQFASQKVRLNHFTFLPEKKSGVCERSGLLHTLRGPTVSPGNMTKPSHHRRDECLVSSEITPEIRANRSGTRLFDIKI</sequence>
<proteinExistence type="predicted"/>
<dbReference type="Proteomes" id="UP000784294">
    <property type="component" value="Unassembled WGS sequence"/>
</dbReference>
<organism evidence="2 3">
    <name type="scientific">Protopolystoma xenopodis</name>
    <dbReference type="NCBI Taxonomy" id="117903"/>
    <lineage>
        <taxon>Eukaryota</taxon>
        <taxon>Metazoa</taxon>
        <taxon>Spiralia</taxon>
        <taxon>Lophotrochozoa</taxon>
        <taxon>Platyhelminthes</taxon>
        <taxon>Monogenea</taxon>
        <taxon>Polyopisthocotylea</taxon>
        <taxon>Polystomatidea</taxon>
        <taxon>Polystomatidae</taxon>
        <taxon>Protopolystoma</taxon>
    </lineage>
</organism>
<dbReference type="EMBL" id="CAAALY010252012">
    <property type="protein sequence ID" value="VEL36347.1"/>
    <property type="molecule type" value="Genomic_DNA"/>
</dbReference>
<gene>
    <name evidence="2" type="ORF">PXEA_LOCUS29787</name>
</gene>
<reference evidence="2" key="1">
    <citation type="submission" date="2018-11" db="EMBL/GenBank/DDBJ databases">
        <authorList>
            <consortium name="Pathogen Informatics"/>
        </authorList>
    </citation>
    <scope>NUCLEOTIDE SEQUENCE</scope>
</reference>
<accession>A0A3S5BRJ8</accession>
<evidence type="ECO:0000313" key="3">
    <source>
        <dbReference type="Proteomes" id="UP000784294"/>
    </source>
</evidence>
<dbReference type="AlphaFoldDB" id="A0A3S5BRJ8"/>